<dbReference type="Pfam" id="PF14775">
    <property type="entry name" value="NYD-SP28_assoc"/>
    <property type="match status" value="1"/>
</dbReference>
<comment type="caution">
    <text evidence="2">The sequence shown here is derived from an EMBL/GenBank/DDBJ whole genome shotgun (WGS) entry which is preliminary data.</text>
</comment>
<gene>
    <name evidence="2" type="ORF">LOD99_293</name>
</gene>
<keyword evidence="3" id="KW-1185">Reference proteome</keyword>
<dbReference type="InterPro" id="IPR039750">
    <property type="entry name" value="DRC1/DRC2"/>
</dbReference>
<dbReference type="PANTHER" id="PTHR21625">
    <property type="entry name" value="NYD-SP28 PROTEIN"/>
    <property type="match status" value="1"/>
</dbReference>
<evidence type="ECO:0000313" key="2">
    <source>
        <dbReference type="EMBL" id="KAI6657549.1"/>
    </source>
</evidence>
<dbReference type="GO" id="GO:0070286">
    <property type="term" value="P:axonemal dynein complex assembly"/>
    <property type="evidence" value="ECO:0007669"/>
    <property type="project" value="InterPro"/>
</dbReference>
<dbReference type="AlphaFoldDB" id="A0AAV7KA86"/>
<dbReference type="GO" id="GO:0060285">
    <property type="term" value="P:cilium-dependent cell motility"/>
    <property type="evidence" value="ECO:0007669"/>
    <property type="project" value="TreeGrafter"/>
</dbReference>
<evidence type="ECO:0000313" key="3">
    <source>
        <dbReference type="Proteomes" id="UP001165289"/>
    </source>
</evidence>
<reference evidence="2 3" key="1">
    <citation type="journal article" date="2023" name="BMC Biol.">
        <title>The compact genome of the sponge Oopsacas minuta (Hexactinellida) is lacking key metazoan core genes.</title>
        <authorList>
            <person name="Santini S."/>
            <person name="Schenkelaars Q."/>
            <person name="Jourda C."/>
            <person name="Duchesne M."/>
            <person name="Belahbib H."/>
            <person name="Rocher C."/>
            <person name="Selva M."/>
            <person name="Riesgo A."/>
            <person name="Vervoort M."/>
            <person name="Leys S.P."/>
            <person name="Kodjabachian L."/>
            <person name="Le Bivic A."/>
            <person name="Borchiellini C."/>
            <person name="Claverie J.M."/>
            <person name="Renard E."/>
        </authorList>
    </citation>
    <scope>NUCLEOTIDE SEQUENCE [LARGE SCALE GENOMIC DNA]</scope>
    <source>
        <strain evidence="2">SPO-2</strain>
    </source>
</reference>
<dbReference type="EMBL" id="JAKMXF010000111">
    <property type="protein sequence ID" value="KAI6657549.1"/>
    <property type="molecule type" value="Genomic_DNA"/>
</dbReference>
<name>A0AAV7KA86_9METZ</name>
<organism evidence="2 3">
    <name type="scientific">Oopsacas minuta</name>
    <dbReference type="NCBI Taxonomy" id="111878"/>
    <lineage>
        <taxon>Eukaryota</taxon>
        <taxon>Metazoa</taxon>
        <taxon>Porifera</taxon>
        <taxon>Hexactinellida</taxon>
        <taxon>Hexasterophora</taxon>
        <taxon>Lyssacinosida</taxon>
        <taxon>Leucopsacidae</taxon>
        <taxon>Oopsacas</taxon>
    </lineage>
</organism>
<protein>
    <submittedName>
        <fullName evidence="2">Dynein regulatory complex protein 1-like</fullName>
    </submittedName>
</protein>
<evidence type="ECO:0000259" key="1">
    <source>
        <dbReference type="Pfam" id="PF14775"/>
    </source>
</evidence>
<dbReference type="GO" id="GO:0003352">
    <property type="term" value="P:regulation of cilium movement"/>
    <property type="evidence" value="ECO:0007669"/>
    <property type="project" value="TreeGrafter"/>
</dbReference>
<dbReference type="GO" id="GO:0005858">
    <property type="term" value="C:axonemal dynein complex"/>
    <property type="evidence" value="ECO:0007669"/>
    <property type="project" value="InterPro"/>
</dbReference>
<dbReference type="PANTHER" id="PTHR21625:SF1">
    <property type="entry name" value="DYNEIN REGULATORY COMPLEX PROTEIN 1"/>
    <property type="match status" value="1"/>
</dbReference>
<dbReference type="Proteomes" id="UP001165289">
    <property type="component" value="Unassembled WGS sequence"/>
</dbReference>
<sequence length="172" mass="20102">MKLDAIFQSLQVENQQDIIQLLQYVIVSIELEEEEEGDMRNGATQRFEIMQPDMVSQALRSYIEARKEREAGIPVKVASRVDKERERKEILDGDYWNKMANILPPMHECLWNALLDGLGLYNNELDRREKLIEETDSLQLQNTELKMLLQQYLDAQVNQELLQPPVQMLALN</sequence>
<accession>A0AAV7KA86</accession>
<feature type="domain" description="Dynein regulatory complex protein 1 C-terminal" evidence="1">
    <location>
        <begin position="94"/>
        <end position="153"/>
    </location>
</feature>
<proteinExistence type="predicted"/>
<dbReference type="InterPro" id="IPR029440">
    <property type="entry name" value="DRC1_C"/>
</dbReference>